<evidence type="ECO:0000256" key="4">
    <source>
        <dbReference type="RuleBase" id="RU363071"/>
    </source>
</evidence>
<name>A0A7W9KCZ4_9PSEU</name>
<dbReference type="InterPro" id="IPR013785">
    <property type="entry name" value="Aldolase_TIM"/>
</dbReference>
<dbReference type="PANTHER" id="PTHR21337:SF0">
    <property type="entry name" value="PHOSPHO-2-DEHYDRO-3-DEOXYHEPTONATE ALDOLASE"/>
    <property type="match status" value="1"/>
</dbReference>
<gene>
    <name evidence="5" type="ORF">BJ998_001104</name>
</gene>
<keyword evidence="6" id="KW-1185">Reference proteome</keyword>
<feature type="binding site" evidence="3">
    <location>
        <position position="387"/>
    </location>
    <ligand>
        <name>Mn(2+)</name>
        <dbReference type="ChEBI" id="CHEBI:29035"/>
    </ligand>
</feature>
<dbReference type="EMBL" id="JACHIR010000001">
    <property type="protein sequence ID" value="MBB5889908.1"/>
    <property type="molecule type" value="Genomic_DNA"/>
</dbReference>
<keyword evidence="4" id="KW-0057">Aromatic amino acid biosynthesis</keyword>
<dbReference type="GO" id="GO:0009073">
    <property type="term" value="P:aromatic amino acid family biosynthetic process"/>
    <property type="evidence" value="ECO:0007669"/>
    <property type="project" value="UniProtKB-KW"/>
</dbReference>
<accession>A0A7W9KCZ4</accession>
<dbReference type="EC" id="2.5.1.54" evidence="4"/>
<dbReference type="RefSeq" id="WP_184859044.1">
    <property type="nucleotide sequence ID" value="NZ_BAAAWY010000008.1"/>
</dbReference>
<evidence type="ECO:0000256" key="2">
    <source>
        <dbReference type="ARBA" id="ARBA00022679"/>
    </source>
</evidence>
<feature type="binding site" evidence="3">
    <location>
        <position position="122"/>
    </location>
    <ligand>
        <name>phosphoenolpyruvate</name>
        <dbReference type="ChEBI" id="CHEBI:58702"/>
    </ligand>
</feature>
<comment type="similarity">
    <text evidence="1 4">Belongs to the class-II DAHP synthase family.</text>
</comment>
<keyword evidence="3" id="KW-0464">Manganese</keyword>
<protein>
    <recommendedName>
        <fullName evidence="4">Phospho-2-dehydro-3-deoxyheptonate aldolase</fullName>
        <ecNumber evidence="4">2.5.1.54</ecNumber>
    </recommendedName>
</protein>
<dbReference type="SUPFAM" id="SSF51569">
    <property type="entry name" value="Aldolase"/>
    <property type="match status" value="1"/>
</dbReference>
<comment type="caution">
    <text evidence="5">The sequence shown here is derived from an EMBL/GenBank/DDBJ whole genome shotgun (WGS) entry which is preliminary data.</text>
</comment>
<feature type="binding site" evidence="3">
    <location>
        <position position="319"/>
    </location>
    <ligand>
        <name>Mn(2+)</name>
        <dbReference type="ChEBI" id="CHEBI:29035"/>
    </ligand>
</feature>
<dbReference type="Gene3D" id="3.20.20.70">
    <property type="entry name" value="Aldolase class I"/>
    <property type="match status" value="1"/>
</dbReference>
<keyword evidence="2 4" id="KW-0808">Transferase</keyword>
<feature type="binding site" evidence="3">
    <location>
        <position position="360"/>
    </location>
    <ligand>
        <name>Mn(2+)</name>
        <dbReference type="ChEBI" id="CHEBI:29035"/>
    </ligand>
</feature>
<dbReference type="PANTHER" id="PTHR21337">
    <property type="entry name" value="PHOSPHO-2-DEHYDRO-3-DEOXYHEPTONATE ALDOLASE 1, 2"/>
    <property type="match status" value="1"/>
</dbReference>
<organism evidence="5 6">
    <name type="scientific">Kutzneria kofuensis</name>
    <dbReference type="NCBI Taxonomy" id="103725"/>
    <lineage>
        <taxon>Bacteria</taxon>
        <taxon>Bacillati</taxon>
        <taxon>Actinomycetota</taxon>
        <taxon>Actinomycetes</taxon>
        <taxon>Pseudonocardiales</taxon>
        <taxon>Pseudonocardiaceae</taxon>
        <taxon>Kutzneria</taxon>
    </lineage>
</organism>
<comment type="pathway">
    <text evidence="4">Metabolic intermediate biosynthesis; chorismate biosynthesis; chorismate from D-erythrose 4-phosphate and phosphoenolpyruvate: step 1/7.</text>
</comment>
<sequence length="407" mass="43645">MSAGDGRGTAAVRESPVAAVRAAMAARTARQQPSWPDQAALDRVESELADLPALTTEDEVVDLARGMALVAEGAGLLLQGGDCAERFHEAVLDVIRHKVDHLQGLAAMMRAGSGLAAVAVGRLAGQYGKPRSSPFEPDPDEAGRMMASYCGDAVNDPAPDPVSRVPDPRRLRTAYDCSQIVLREVRRSWYGKPLQERVYVAHEMLLVPYERPLVRAGVRGAFSAATHFGWIGERTRELDGAHLALATGVHNPVGVKVGPTASPDDVVALTRALNPDGIPGRLSLIVRHGAKDVERLLPPLVSAVARHGAPVVWLCDPMHGNGIKLHGVKTRLMDAMLAEVAAFARVLTAHGQRPAGLHLELTPDPVTECVSSRVTEPSFPDYRSTCDPRLNPEQSATLIAHFLDRLP</sequence>
<evidence type="ECO:0000313" key="5">
    <source>
        <dbReference type="EMBL" id="MBB5889908.1"/>
    </source>
</evidence>
<dbReference type="AlphaFoldDB" id="A0A7W9KCZ4"/>
<comment type="cofactor">
    <cofactor evidence="3">
        <name>Mn(2+)</name>
        <dbReference type="ChEBI" id="CHEBI:29035"/>
    </cofactor>
    <cofactor evidence="3">
        <name>Co(2+)</name>
        <dbReference type="ChEBI" id="CHEBI:48828"/>
    </cofactor>
    <cofactor evidence="3">
        <name>Cd(2+)</name>
        <dbReference type="ChEBI" id="CHEBI:48775"/>
    </cofactor>
    <text evidence="3">Binds 1 divalent cation per subunit. The enzyme is active with manganese, cobalt or cadmium ions.</text>
</comment>
<keyword evidence="4" id="KW-0028">Amino-acid biosynthesis</keyword>
<reference evidence="5 6" key="1">
    <citation type="submission" date="2020-08" db="EMBL/GenBank/DDBJ databases">
        <title>Sequencing the genomes of 1000 actinobacteria strains.</title>
        <authorList>
            <person name="Klenk H.-P."/>
        </authorList>
    </citation>
    <scope>NUCLEOTIDE SEQUENCE [LARGE SCALE GENOMIC DNA]</scope>
    <source>
        <strain evidence="5 6">DSM 43851</strain>
    </source>
</reference>
<evidence type="ECO:0000313" key="6">
    <source>
        <dbReference type="Proteomes" id="UP000585638"/>
    </source>
</evidence>
<comment type="catalytic activity">
    <reaction evidence="4">
        <text>D-erythrose 4-phosphate + phosphoenolpyruvate + H2O = 7-phospho-2-dehydro-3-deoxy-D-arabino-heptonate + phosphate</text>
        <dbReference type="Rhea" id="RHEA:14717"/>
        <dbReference type="ChEBI" id="CHEBI:15377"/>
        <dbReference type="ChEBI" id="CHEBI:16897"/>
        <dbReference type="ChEBI" id="CHEBI:43474"/>
        <dbReference type="ChEBI" id="CHEBI:58394"/>
        <dbReference type="ChEBI" id="CHEBI:58702"/>
        <dbReference type="EC" id="2.5.1.54"/>
    </reaction>
</comment>
<evidence type="ECO:0000256" key="1">
    <source>
        <dbReference type="ARBA" id="ARBA00008911"/>
    </source>
</evidence>
<feature type="binding site" evidence="3">
    <location>
        <position position="287"/>
    </location>
    <ligand>
        <name>phosphoenolpyruvate</name>
        <dbReference type="ChEBI" id="CHEBI:58702"/>
    </ligand>
</feature>
<dbReference type="GO" id="GO:0009423">
    <property type="term" value="P:chorismate biosynthetic process"/>
    <property type="evidence" value="ECO:0007669"/>
    <property type="project" value="UniProtKB-UniPathway"/>
</dbReference>
<dbReference type="UniPathway" id="UPA00053">
    <property type="reaction ID" value="UER00084"/>
</dbReference>
<feature type="binding site" evidence="3">
    <location>
        <begin position="233"/>
        <end position="234"/>
    </location>
    <ligand>
        <name>phosphoenolpyruvate</name>
        <dbReference type="ChEBI" id="CHEBI:58702"/>
    </ligand>
</feature>
<dbReference type="Pfam" id="PF01474">
    <property type="entry name" value="DAHP_synth_2"/>
    <property type="match status" value="2"/>
</dbReference>
<dbReference type="GO" id="GO:0003849">
    <property type="term" value="F:3-deoxy-7-phosphoheptulonate synthase activity"/>
    <property type="evidence" value="ECO:0007669"/>
    <property type="project" value="UniProtKB-EC"/>
</dbReference>
<dbReference type="Proteomes" id="UP000585638">
    <property type="component" value="Unassembled WGS sequence"/>
</dbReference>
<feature type="binding site" evidence="3">
    <location>
        <position position="256"/>
    </location>
    <ligand>
        <name>phosphoenolpyruvate</name>
        <dbReference type="ChEBI" id="CHEBI:58702"/>
    </ligand>
</feature>
<dbReference type="GO" id="GO:0008652">
    <property type="term" value="P:amino acid biosynthetic process"/>
    <property type="evidence" value="ECO:0007669"/>
    <property type="project" value="UniProtKB-KW"/>
</dbReference>
<evidence type="ECO:0000256" key="3">
    <source>
        <dbReference type="PIRSR" id="PIRSR602480-1"/>
    </source>
</evidence>
<keyword evidence="3" id="KW-0170">Cobalt</keyword>
<dbReference type="InterPro" id="IPR002480">
    <property type="entry name" value="DAHP_synth_2"/>
</dbReference>
<keyword evidence="3" id="KW-0104">Cadmium</keyword>
<feature type="binding site" evidence="3">
    <location>
        <position position="83"/>
    </location>
    <ligand>
        <name>Mn(2+)</name>
        <dbReference type="ChEBI" id="CHEBI:29035"/>
    </ligand>
</feature>
<proteinExistence type="inferred from homology"/>